<dbReference type="AlphaFoldDB" id="A0A4S2MIS4"/>
<dbReference type="InterPro" id="IPR029063">
    <property type="entry name" value="SAM-dependent_MTases_sf"/>
</dbReference>
<feature type="compositionally biased region" description="Low complexity" evidence="1">
    <location>
        <begin position="69"/>
        <end position="85"/>
    </location>
</feature>
<keyword evidence="2" id="KW-0808">Transferase</keyword>
<dbReference type="OrthoDB" id="2013972at2759"/>
<dbReference type="PANTHER" id="PTHR43591:SF24">
    <property type="entry name" value="2-METHOXY-6-POLYPRENYL-1,4-BENZOQUINOL METHYLASE, MITOCHONDRIAL"/>
    <property type="match status" value="1"/>
</dbReference>
<keyword evidence="3" id="KW-1185">Reference proteome</keyword>
<dbReference type="Proteomes" id="UP000298138">
    <property type="component" value="Unassembled WGS sequence"/>
</dbReference>
<gene>
    <name evidence="2" type="ORF">EX30DRAFT_344714</name>
</gene>
<evidence type="ECO:0000256" key="1">
    <source>
        <dbReference type="SAM" id="MobiDB-lite"/>
    </source>
</evidence>
<feature type="region of interest" description="Disordered" evidence="1">
    <location>
        <begin position="69"/>
        <end position="102"/>
    </location>
</feature>
<dbReference type="STRING" id="341454.A0A4S2MIS4"/>
<name>A0A4S2MIS4_9PEZI</name>
<evidence type="ECO:0000313" key="3">
    <source>
        <dbReference type="Proteomes" id="UP000298138"/>
    </source>
</evidence>
<feature type="compositionally biased region" description="Low complexity" evidence="1">
    <location>
        <begin position="92"/>
        <end position="102"/>
    </location>
</feature>
<dbReference type="GO" id="GO:0008168">
    <property type="term" value="F:methyltransferase activity"/>
    <property type="evidence" value="ECO:0007669"/>
    <property type="project" value="UniProtKB-KW"/>
</dbReference>
<dbReference type="CDD" id="cd02440">
    <property type="entry name" value="AdoMet_MTases"/>
    <property type="match status" value="1"/>
</dbReference>
<dbReference type="PANTHER" id="PTHR43591">
    <property type="entry name" value="METHYLTRANSFERASE"/>
    <property type="match status" value="1"/>
</dbReference>
<dbReference type="Pfam" id="PF13489">
    <property type="entry name" value="Methyltransf_23"/>
    <property type="match status" value="1"/>
</dbReference>
<reference evidence="2 3" key="1">
    <citation type="submission" date="2019-04" db="EMBL/GenBank/DDBJ databases">
        <title>Comparative genomics and transcriptomics to analyze fruiting body development in filamentous ascomycetes.</title>
        <authorList>
            <consortium name="DOE Joint Genome Institute"/>
            <person name="Lutkenhaus R."/>
            <person name="Traeger S."/>
            <person name="Breuer J."/>
            <person name="Kuo A."/>
            <person name="Lipzen A."/>
            <person name="Pangilinan J."/>
            <person name="Dilworth D."/>
            <person name="Sandor L."/>
            <person name="Poggeler S."/>
            <person name="Barry K."/>
            <person name="Grigoriev I.V."/>
            <person name="Nowrousian M."/>
        </authorList>
    </citation>
    <scope>NUCLEOTIDE SEQUENCE [LARGE SCALE GENOMIC DNA]</scope>
    <source>
        <strain evidence="2 3">CBS 389.68</strain>
    </source>
</reference>
<evidence type="ECO:0000313" key="2">
    <source>
        <dbReference type="EMBL" id="TGZ76703.1"/>
    </source>
</evidence>
<organism evidence="2 3">
    <name type="scientific">Ascodesmis nigricans</name>
    <dbReference type="NCBI Taxonomy" id="341454"/>
    <lineage>
        <taxon>Eukaryota</taxon>
        <taxon>Fungi</taxon>
        <taxon>Dikarya</taxon>
        <taxon>Ascomycota</taxon>
        <taxon>Pezizomycotina</taxon>
        <taxon>Pezizomycetes</taxon>
        <taxon>Pezizales</taxon>
        <taxon>Ascodesmidaceae</taxon>
        <taxon>Ascodesmis</taxon>
    </lineage>
</organism>
<dbReference type="GO" id="GO:0032259">
    <property type="term" value="P:methylation"/>
    <property type="evidence" value="ECO:0007669"/>
    <property type="project" value="UniProtKB-KW"/>
</dbReference>
<dbReference type="SUPFAM" id="SSF53335">
    <property type="entry name" value="S-adenosyl-L-methionine-dependent methyltransferases"/>
    <property type="match status" value="1"/>
</dbReference>
<dbReference type="EMBL" id="ML220169">
    <property type="protein sequence ID" value="TGZ76703.1"/>
    <property type="molecule type" value="Genomic_DNA"/>
</dbReference>
<sequence length="394" mass="43267">MSSPPKSHTDRDREEPSEAVSPAAVSSLAAPEKEADSDLDTPAPTPTPAVPKESAAGILASGAVIEAVDANDNGNNNDGVGTTAGYHSDYGSDVPSDTTSVTSSVRDYVYENGRRYHRYGGEGKYILPNDETEQDRLDLMHHVLLMALGGELHMAPIKNPYNVLDCGTGTGIWALDFGDQHPEAAVTGVDLSPIQPGWVAPNVRFEVDDLEKDWTWPENTFDFIHIRSICNGIRDYQRLVNQAFRHTKPGGWTELSEISFDVHSKDGTMTEDTAIYKYMQIGTEAYRRLGIVFPGPSMMRECMENAGYVDVVAKTINIPWGPWPKNKKLRELGAYFALNGTAGFEAYGLAAITRGLGMEEAEAKKICHGAYYDILNRNIHVVGPVHYVYGRKPE</sequence>
<feature type="region of interest" description="Disordered" evidence="1">
    <location>
        <begin position="1"/>
        <end position="52"/>
    </location>
</feature>
<dbReference type="Gene3D" id="3.40.50.150">
    <property type="entry name" value="Vaccinia Virus protein VP39"/>
    <property type="match status" value="1"/>
</dbReference>
<feature type="compositionally biased region" description="Basic and acidic residues" evidence="1">
    <location>
        <begin position="7"/>
        <end position="16"/>
    </location>
</feature>
<proteinExistence type="predicted"/>
<dbReference type="InParanoid" id="A0A4S2MIS4"/>
<feature type="compositionally biased region" description="Low complexity" evidence="1">
    <location>
        <begin position="18"/>
        <end position="30"/>
    </location>
</feature>
<keyword evidence="2" id="KW-0489">Methyltransferase</keyword>
<accession>A0A4S2MIS4</accession>
<protein>
    <submittedName>
        <fullName evidence="2">S-adenosyl-L-methionine-dependent methyltransferase</fullName>
    </submittedName>
</protein>